<organism evidence="3 4">
    <name type="scientific">Candidatus Amunia macphersoniae</name>
    <dbReference type="NCBI Taxonomy" id="3127014"/>
    <lineage>
        <taxon>Bacteria</taxon>
        <taxon>Bacillati</taxon>
        <taxon>Candidatus Dormiibacterota</taxon>
        <taxon>Candidatus Dormibacteria</taxon>
        <taxon>Candidatus Aeolococcales</taxon>
        <taxon>Candidatus Aeolococcaceae</taxon>
        <taxon>Candidatus Amunia</taxon>
    </lineage>
</organism>
<feature type="transmembrane region" description="Helical" evidence="2">
    <location>
        <begin position="122"/>
        <end position="140"/>
    </location>
</feature>
<comment type="caution">
    <text evidence="3">The sequence shown here is derived from an EMBL/GenBank/DDBJ whole genome shotgun (WGS) entry which is preliminary data.</text>
</comment>
<evidence type="ECO:0000313" key="4">
    <source>
        <dbReference type="Proteomes" id="UP000614410"/>
    </source>
</evidence>
<evidence type="ECO:0000256" key="2">
    <source>
        <dbReference type="SAM" id="Phobius"/>
    </source>
</evidence>
<keyword evidence="2" id="KW-0812">Transmembrane</keyword>
<protein>
    <submittedName>
        <fullName evidence="3">Uncharacterized protein</fullName>
    </submittedName>
</protein>
<keyword evidence="2" id="KW-0472">Membrane</keyword>
<dbReference type="Proteomes" id="UP000614410">
    <property type="component" value="Unassembled WGS sequence"/>
</dbReference>
<evidence type="ECO:0000313" key="3">
    <source>
        <dbReference type="EMBL" id="MBJ7609712.1"/>
    </source>
</evidence>
<evidence type="ECO:0000256" key="1">
    <source>
        <dbReference type="SAM" id="MobiDB-lite"/>
    </source>
</evidence>
<feature type="region of interest" description="Disordered" evidence="1">
    <location>
        <begin position="152"/>
        <end position="214"/>
    </location>
</feature>
<dbReference type="AlphaFoldDB" id="A0A934NA36"/>
<gene>
    <name evidence="3" type="ORF">JF887_09850</name>
</gene>
<reference evidence="3 4" key="1">
    <citation type="submission" date="2020-10" db="EMBL/GenBank/DDBJ databases">
        <title>Ca. Dormibacterota MAGs.</title>
        <authorList>
            <person name="Montgomery K."/>
        </authorList>
    </citation>
    <scope>NUCLEOTIDE SEQUENCE [LARGE SCALE GENOMIC DNA]</scope>
    <source>
        <strain evidence="3">Mitchell_Peninsula_5</strain>
    </source>
</reference>
<keyword evidence="2" id="KW-1133">Transmembrane helix</keyword>
<feature type="compositionally biased region" description="Polar residues" evidence="1">
    <location>
        <begin position="199"/>
        <end position="214"/>
    </location>
</feature>
<name>A0A934NA36_9BACT</name>
<proteinExistence type="predicted"/>
<sequence>MFGRKSKKAVIEREVSNAGSRAAEVVSEAASDFAERAVAAAQNAQRVAAPVLRTAAERSAETLSHAAERAAVVLADVGERLAESGEERAGQAAIAARERLANASEALAVAVRPKKRRRFRRLLLVGLLIAGLAALARSPLRTKLTDRLFGSTSEFEDDAPESITLPRAAAPSETTVPEEQAEPTPPTSEGAETEGGSNGVVSNATQPTGDGASS</sequence>
<dbReference type="EMBL" id="JAEKNN010000051">
    <property type="protein sequence ID" value="MBJ7609712.1"/>
    <property type="molecule type" value="Genomic_DNA"/>
</dbReference>
<accession>A0A934NA36</accession>